<proteinExistence type="predicted"/>
<dbReference type="EMBL" id="UAVU01000003">
    <property type="protein sequence ID" value="SQA96841.1"/>
    <property type="molecule type" value="Genomic_DNA"/>
</dbReference>
<gene>
    <name evidence="6" type="ORF">NCTC12120_00611</name>
</gene>
<keyword evidence="2" id="KW-0963">Cytoplasm</keyword>
<dbReference type="Pfam" id="PF05400">
    <property type="entry name" value="FliT"/>
    <property type="match status" value="1"/>
</dbReference>
<evidence type="ECO:0000256" key="5">
    <source>
        <dbReference type="ARBA" id="ARBA00093797"/>
    </source>
</evidence>
<evidence type="ECO:0000256" key="4">
    <source>
        <dbReference type="ARBA" id="ARBA00023186"/>
    </source>
</evidence>
<evidence type="ECO:0000256" key="1">
    <source>
        <dbReference type="ARBA" id="ARBA00004514"/>
    </source>
</evidence>
<organism evidence="6 7">
    <name type="scientific">Cedecea neteri</name>
    <dbReference type="NCBI Taxonomy" id="158822"/>
    <lineage>
        <taxon>Bacteria</taxon>
        <taxon>Pseudomonadati</taxon>
        <taxon>Pseudomonadota</taxon>
        <taxon>Gammaproteobacteria</taxon>
        <taxon>Enterobacterales</taxon>
        <taxon>Enterobacteriaceae</taxon>
        <taxon>Cedecea</taxon>
    </lineage>
</organism>
<dbReference type="AlphaFoldDB" id="A0A2X2T409"/>
<keyword evidence="3" id="KW-1005">Bacterial flagellum biogenesis</keyword>
<keyword evidence="4" id="KW-0143">Chaperone</keyword>
<sequence>MRWKRSSATCRTAGKKWASSMNDIQVIHFLTRALDVAAENENWAQVQEVDKQIASLLTSLAGNPLSDEKRVALEALRRMHRKVNDKCRLKSEELERKMALQRRNQEGIAAYAAFMDEGDIR</sequence>
<evidence type="ECO:0000256" key="2">
    <source>
        <dbReference type="ARBA" id="ARBA00022490"/>
    </source>
</evidence>
<comment type="subcellular location">
    <subcellularLocation>
        <location evidence="1">Cytoplasm</location>
        <location evidence="1">Cytosol</location>
    </subcellularLocation>
</comment>
<evidence type="ECO:0000256" key="3">
    <source>
        <dbReference type="ARBA" id="ARBA00022795"/>
    </source>
</evidence>
<protein>
    <recommendedName>
        <fullName evidence="5">Flagellar protein FliT</fullName>
    </recommendedName>
</protein>
<evidence type="ECO:0000313" key="7">
    <source>
        <dbReference type="Proteomes" id="UP000251197"/>
    </source>
</evidence>
<dbReference type="Proteomes" id="UP000251197">
    <property type="component" value="Unassembled WGS sequence"/>
</dbReference>
<reference evidence="6 7" key="1">
    <citation type="submission" date="2018-06" db="EMBL/GenBank/DDBJ databases">
        <authorList>
            <consortium name="Pathogen Informatics"/>
            <person name="Doyle S."/>
        </authorList>
    </citation>
    <scope>NUCLEOTIDE SEQUENCE [LARGE SCALE GENOMIC DNA]</scope>
    <source>
        <strain evidence="6 7">NCTC12120</strain>
    </source>
</reference>
<name>A0A2X2T409_9ENTR</name>
<dbReference type="STRING" id="158822.LH23_11150"/>
<accession>A0A2X2T409</accession>
<evidence type="ECO:0000313" key="6">
    <source>
        <dbReference type="EMBL" id="SQA96841.1"/>
    </source>
</evidence>
<dbReference type="InterPro" id="IPR008622">
    <property type="entry name" value="FliT"/>
</dbReference>